<accession>R0M610</accession>
<keyword evidence="3" id="KW-1185">Reference proteome</keyword>
<reference evidence="3" key="1">
    <citation type="journal article" date="2013" name="Nat. Genet.">
        <title>The duck genome and transcriptome provide insight into an avian influenza virus reservoir species.</title>
        <authorList>
            <person name="Huang Y."/>
            <person name="Li Y."/>
            <person name="Burt D.W."/>
            <person name="Chen H."/>
            <person name="Zhang Y."/>
            <person name="Qian W."/>
            <person name="Kim H."/>
            <person name="Gan S."/>
            <person name="Zhao Y."/>
            <person name="Li J."/>
            <person name="Yi K."/>
            <person name="Feng H."/>
            <person name="Zhu P."/>
            <person name="Li B."/>
            <person name="Liu Q."/>
            <person name="Fairley S."/>
            <person name="Magor K.E."/>
            <person name="Du Z."/>
            <person name="Hu X."/>
            <person name="Goodman L."/>
            <person name="Tafer H."/>
            <person name="Vignal A."/>
            <person name="Lee T."/>
            <person name="Kim K.W."/>
            <person name="Sheng Z."/>
            <person name="An Y."/>
            <person name="Searle S."/>
            <person name="Herrero J."/>
            <person name="Groenen M.A."/>
            <person name="Crooijmans R.P."/>
            <person name="Faraut T."/>
            <person name="Cai Q."/>
            <person name="Webster R.G."/>
            <person name="Aldridge J.R."/>
            <person name="Warren W.C."/>
            <person name="Bartschat S."/>
            <person name="Kehr S."/>
            <person name="Marz M."/>
            <person name="Stadler P.F."/>
            <person name="Smith J."/>
            <person name="Kraus R.H."/>
            <person name="Zhao Y."/>
            <person name="Ren L."/>
            <person name="Fei J."/>
            <person name="Morisson M."/>
            <person name="Kaiser P."/>
            <person name="Griffin D.K."/>
            <person name="Rao M."/>
            <person name="Pitel F."/>
            <person name="Wang J."/>
            <person name="Li N."/>
        </authorList>
    </citation>
    <scope>NUCLEOTIDE SEQUENCE [LARGE SCALE GENOMIC DNA]</scope>
</reference>
<proteinExistence type="predicted"/>
<dbReference type="EMBL" id="KB742479">
    <property type="protein sequence ID" value="EOB08078.1"/>
    <property type="molecule type" value="Genomic_DNA"/>
</dbReference>
<evidence type="ECO:0000313" key="2">
    <source>
        <dbReference type="EMBL" id="EOB08078.1"/>
    </source>
</evidence>
<name>R0M610_ANAPL</name>
<dbReference type="AlphaFoldDB" id="R0M610"/>
<evidence type="ECO:0000256" key="1">
    <source>
        <dbReference type="SAM" id="MobiDB-lite"/>
    </source>
</evidence>
<feature type="region of interest" description="Disordered" evidence="1">
    <location>
        <begin position="47"/>
        <end position="69"/>
    </location>
</feature>
<gene>
    <name evidence="2" type="ORF">Anapl_00319</name>
</gene>
<evidence type="ECO:0000313" key="3">
    <source>
        <dbReference type="Proteomes" id="UP000296049"/>
    </source>
</evidence>
<dbReference type="Proteomes" id="UP000296049">
    <property type="component" value="Unassembled WGS sequence"/>
</dbReference>
<organism evidence="2 3">
    <name type="scientific">Anas platyrhynchos</name>
    <name type="common">Mallard</name>
    <name type="synonym">Anas boschas</name>
    <dbReference type="NCBI Taxonomy" id="8839"/>
    <lineage>
        <taxon>Eukaryota</taxon>
        <taxon>Metazoa</taxon>
        <taxon>Chordata</taxon>
        <taxon>Craniata</taxon>
        <taxon>Vertebrata</taxon>
        <taxon>Euteleostomi</taxon>
        <taxon>Archelosauria</taxon>
        <taxon>Archosauria</taxon>
        <taxon>Dinosauria</taxon>
        <taxon>Saurischia</taxon>
        <taxon>Theropoda</taxon>
        <taxon>Coelurosauria</taxon>
        <taxon>Aves</taxon>
        <taxon>Neognathae</taxon>
        <taxon>Galloanserae</taxon>
        <taxon>Anseriformes</taxon>
        <taxon>Anatidae</taxon>
        <taxon>Anatinae</taxon>
        <taxon>Anas</taxon>
    </lineage>
</organism>
<protein>
    <submittedName>
        <fullName evidence="2">Uncharacterized protein</fullName>
    </submittedName>
</protein>
<sequence>MVPPVCPNPPLQALYVFTNRVEQLSCSTAQDKPTQLTLGQRQPCLQRCKTYPPTPPRPTITEQRIFKPN</sequence>